<evidence type="ECO:0008006" key="5">
    <source>
        <dbReference type="Google" id="ProtNLM"/>
    </source>
</evidence>
<evidence type="ECO:0000313" key="4">
    <source>
        <dbReference type="Proteomes" id="UP000290253"/>
    </source>
</evidence>
<protein>
    <recommendedName>
        <fullName evidence="5">Beta-hexosaminidase bacterial type N-terminal domain-containing protein</fullName>
    </recommendedName>
</protein>
<dbReference type="OrthoDB" id="99887at2"/>
<dbReference type="InterPro" id="IPR029018">
    <property type="entry name" value="Hex-like_dom2"/>
</dbReference>
<accession>A0A4Q1SDF7</accession>
<dbReference type="RefSeq" id="WP_129208097.1">
    <property type="nucleotide sequence ID" value="NZ_BMGU01000003.1"/>
</dbReference>
<evidence type="ECO:0000256" key="1">
    <source>
        <dbReference type="ARBA" id="ARBA00022801"/>
    </source>
</evidence>
<dbReference type="EMBL" id="SDMK01000002">
    <property type="protein sequence ID" value="RXS94928.1"/>
    <property type="molecule type" value="Genomic_DNA"/>
</dbReference>
<dbReference type="SUPFAM" id="SSF55545">
    <property type="entry name" value="beta-N-acetylhexosaminidase-like domain"/>
    <property type="match status" value="1"/>
</dbReference>
<feature type="chain" id="PRO_5020714158" description="Beta-hexosaminidase bacterial type N-terminal domain-containing protein" evidence="2">
    <location>
        <begin position="23"/>
        <end position="917"/>
    </location>
</feature>
<reference evidence="3 4" key="1">
    <citation type="journal article" date="2016" name="Int. J. Syst. Evol. Microbiol.">
        <title>Acidipila dinghuensis sp. nov., an acidobacterium isolated from forest soil.</title>
        <authorList>
            <person name="Jiang Y.W."/>
            <person name="Wang J."/>
            <person name="Chen M.H."/>
            <person name="Lv Y.Y."/>
            <person name="Qiu L.H."/>
        </authorList>
    </citation>
    <scope>NUCLEOTIDE SEQUENCE [LARGE SCALE GENOMIC DNA]</scope>
    <source>
        <strain evidence="3 4">DHOF10</strain>
    </source>
</reference>
<feature type="signal peptide" evidence="2">
    <location>
        <begin position="1"/>
        <end position="22"/>
    </location>
</feature>
<keyword evidence="1" id="KW-0378">Hydrolase</keyword>
<evidence type="ECO:0000313" key="3">
    <source>
        <dbReference type="EMBL" id="RXS94928.1"/>
    </source>
</evidence>
<dbReference type="Proteomes" id="UP000290253">
    <property type="component" value="Unassembled WGS sequence"/>
</dbReference>
<dbReference type="GO" id="GO:0016787">
    <property type="term" value="F:hydrolase activity"/>
    <property type="evidence" value="ECO:0007669"/>
    <property type="project" value="UniProtKB-KW"/>
</dbReference>
<dbReference type="AlphaFoldDB" id="A0A4Q1SDF7"/>
<keyword evidence="4" id="KW-1185">Reference proteome</keyword>
<evidence type="ECO:0000256" key="2">
    <source>
        <dbReference type="SAM" id="SignalP"/>
    </source>
</evidence>
<keyword evidence="2" id="KW-0732">Signal</keyword>
<name>A0A4Q1SDF7_9BACT</name>
<gene>
    <name evidence="3" type="ORF">ESZ00_09820</name>
</gene>
<comment type="caution">
    <text evidence="3">The sequence shown here is derived from an EMBL/GenBank/DDBJ whole genome shotgun (WGS) entry which is preliminary data.</text>
</comment>
<dbReference type="GO" id="GO:0005975">
    <property type="term" value="P:carbohydrate metabolic process"/>
    <property type="evidence" value="ECO:0007669"/>
    <property type="project" value="UniProtKB-ARBA"/>
</dbReference>
<organism evidence="3 4">
    <name type="scientific">Silvibacterium dinghuense</name>
    <dbReference type="NCBI Taxonomy" id="1560006"/>
    <lineage>
        <taxon>Bacteria</taxon>
        <taxon>Pseudomonadati</taxon>
        <taxon>Acidobacteriota</taxon>
        <taxon>Terriglobia</taxon>
        <taxon>Terriglobales</taxon>
        <taxon>Acidobacteriaceae</taxon>
        <taxon>Silvibacterium</taxon>
    </lineage>
</organism>
<sequence length="917" mass="102052">MVLHRAILLFFAAACSTSAAYAAPQIKISATATPREQYAAELLHDAVSSLPGRETILLATRHDALLLRYDKTIPDLWPGAKEAFILRRIGNTILVAGYDPSGVFYGTEELIDRIHAKHALPRELDFEDHPQLKIRGAVIGLQKPEITYDGAEYDYPYTPQSFPWFYDKAAWTRYLDQLAEQRTNALFLWNGHPFTSLLKLSKYPEAQELPDAQLEQNIAMFRWLTKEADKRGIWILQGFYNIHLSHAFARAHNLPYHLSAPSPLASEYTRYCISEFIREYPNVGIFMTLGEAMGPHYGPEWLTKTIIPGVLDGLAEEEKAVGHPVPQPPIVVRAHATDIDKVLADAKPLYSNIDSMWKWNGESLTWTNIRGSVRQKFQMMVANSNDTIVNMHLLSNLEPFRWGDPDFVRETAINFVRLGIGGVHVYPLRYWDWPVSADNTEPLLSQTDRDWIWFASWARYAWNPERDPAMEQQYWAEQFTRRFAVPGGIDAQGHSDTVVGLESLDTFTAQPHDYTAAQLDAGRDLLAAYEDSGVAAPEVIRRLGITEGNREVLSLGMTMPQLIDAARFNPATTLWTADAPDGEELNEWVANEINGGKHHGESPLSVAADAAEKSAKAVKEAEAASPGIAASAQPEYERVVNDMRCIAALMAFYNAKVQAAALVMRYGYDRNVAHLTAAQPLLAESVQHFAELSSLTEHTYRNAAGMETSQRQIPVRGGPDTNHWRELLPVYQKELAIFDHRLSALASGSAVETAHSNGPLPQVGFTLDGGGGEVFTVNKGVSLYTDQQELITALSPELDGLKGIRLSIHQETPIRFTLDHPAQILVGFFKSNSRKAMNVSPDTEQWNILLPDAVAQQKGLPISVWAKPLPAGENDLDLGKGAYVVLGFIPADTHVTPHVAFDPNSKQPPNLDWLFED</sequence>
<proteinExistence type="predicted"/>